<evidence type="ECO:0000256" key="3">
    <source>
        <dbReference type="ARBA" id="ARBA00033094"/>
    </source>
</evidence>
<dbReference type="GeneID" id="108824413"/>
<comment type="function">
    <text evidence="4">May be a heme chaperone, appears to bind heme. Homologous bacterial proteins do not have oxygen-independent coproporphyrinogen-III oxidase activity. Binds 1 [4Fe-4S] cluster. The cluster is coordinated with 3 cysteines and an exchangeable S-adenosyl-L-methionine.</text>
</comment>
<dbReference type="SUPFAM" id="SSF102114">
    <property type="entry name" value="Radical SAM enzymes"/>
    <property type="match status" value="1"/>
</dbReference>
<comment type="similarity">
    <text evidence="1">Belongs to the anaerobic coproporphyrinogen-III oxidase family. HemW subfamily.</text>
</comment>
<dbReference type="Gene3D" id="3.30.750.200">
    <property type="match status" value="1"/>
</dbReference>
<dbReference type="Pfam" id="PF04055">
    <property type="entry name" value="Radical_SAM"/>
    <property type="match status" value="1"/>
</dbReference>
<dbReference type="CDD" id="cd01335">
    <property type="entry name" value="Radical_SAM"/>
    <property type="match status" value="1"/>
</dbReference>
<protein>
    <recommendedName>
        <fullName evidence="2">Radical S-adenosyl methionine domain-containing protein 1, mitochondrial</fullName>
    </recommendedName>
    <alternativeName>
        <fullName evidence="3">Putative heme chaperone</fullName>
    </alternativeName>
</protein>
<dbReference type="PANTHER" id="PTHR13932:SF5">
    <property type="entry name" value="RADICAL S-ADENOSYL METHIONINE DOMAIN-CONTAINING PROTEIN 1, MITOCHONDRIAL"/>
    <property type="match status" value="1"/>
</dbReference>
<dbReference type="InterPro" id="IPR004559">
    <property type="entry name" value="HemW-like"/>
</dbReference>
<evidence type="ECO:0000256" key="4">
    <source>
        <dbReference type="ARBA" id="ARBA00045130"/>
    </source>
</evidence>
<proteinExistence type="inferred from homology"/>
<dbReference type="SMART" id="SM00729">
    <property type="entry name" value="Elp3"/>
    <property type="match status" value="1"/>
</dbReference>
<dbReference type="AlphaFoldDB" id="A0A6J0L105"/>
<evidence type="ECO:0000313" key="7">
    <source>
        <dbReference type="RefSeq" id="XP_018453336.1"/>
    </source>
</evidence>
<accession>A0A6J0L105</accession>
<reference evidence="6" key="1">
    <citation type="journal article" date="2019" name="Database">
        <title>The radish genome database (RadishGD): an integrated information resource for radish genomics.</title>
        <authorList>
            <person name="Yu H.J."/>
            <person name="Baek S."/>
            <person name="Lee Y.J."/>
            <person name="Cho A."/>
            <person name="Mun J.H."/>
        </authorList>
    </citation>
    <scope>NUCLEOTIDE SEQUENCE [LARGE SCALE GENOMIC DNA]</scope>
    <source>
        <strain evidence="6">cv. WK10039</strain>
    </source>
</reference>
<dbReference type="RefSeq" id="XP_018453336.1">
    <property type="nucleotide sequence ID" value="XM_018597834.2"/>
</dbReference>
<dbReference type="NCBIfam" id="TIGR00539">
    <property type="entry name" value="hemN_rel"/>
    <property type="match status" value="1"/>
</dbReference>
<feature type="domain" description="Radical SAM core" evidence="5">
    <location>
        <begin position="49"/>
        <end position="299"/>
    </location>
</feature>
<dbReference type="Proteomes" id="UP000504610">
    <property type="component" value="Chromosome 9"/>
</dbReference>
<evidence type="ECO:0000259" key="5">
    <source>
        <dbReference type="PROSITE" id="PS51918"/>
    </source>
</evidence>
<dbReference type="InterPro" id="IPR034505">
    <property type="entry name" value="Coproporphyrinogen-III_oxidase"/>
</dbReference>
<dbReference type="KEGG" id="rsz:108824413"/>
<dbReference type="SFLD" id="SFLDF00562">
    <property type="entry name" value="HemN-like__clustered_with_heat"/>
    <property type="match status" value="1"/>
</dbReference>
<dbReference type="PROSITE" id="PS51918">
    <property type="entry name" value="RADICAL_SAM"/>
    <property type="match status" value="1"/>
</dbReference>
<dbReference type="GO" id="GO:0004109">
    <property type="term" value="F:coproporphyrinogen oxidase activity"/>
    <property type="evidence" value="ECO:0007669"/>
    <property type="project" value="InterPro"/>
</dbReference>
<sequence>MLRTTSSPIFSSFRGRPKTPRLIFKAFSVLLEDSPPSARRNASTNLTTLHQGPPTSAYVHLPFCRKRCHYCDFPILALGSSSVSNAPYEERQEEDDPRITNYVNLLVREINATRTCFDTNPNLKTVFFGGGTPSLVPPKLVSLVLETLSSRFGLCPDAEISMEMDPGTFGGEKLKELMGLGVNRVSLGVQAFQDELLKACGRAHGVSEVYEAIEIVKACGVENWSMDLISSLPHQTLEMWEESLRLAIESQPSHVSVYDLQVEQGTKFGNVYTPGQSPLPSETQSAEFYKTASSMLRGAGYEHYEVSSYSKEGFKCKHNLIYWKNKPFYAFGLGSASYVGGLRFSRPRRLKEYTKYVADLENGAANWCGDGNVDLKDVATDIIMLSFRTSKGLELKEFGEAFGRKVVKSICKVYEPYVESGHIVCLDDMRKEVMSDEFKKLVGNDEKKIEDHVRYLRLRDPDGFLLSNELISLAFGVISP</sequence>
<keyword evidence="6" id="KW-1185">Reference proteome</keyword>
<dbReference type="InterPro" id="IPR006638">
    <property type="entry name" value="Elp3/MiaA/NifB-like_rSAM"/>
</dbReference>
<evidence type="ECO:0000256" key="2">
    <source>
        <dbReference type="ARBA" id="ARBA00014678"/>
    </source>
</evidence>
<dbReference type="GO" id="GO:0005737">
    <property type="term" value="C:cytoplasm"/>
    <property type="evidence" value="ECO:0007669"/>
    <property type="project" value="InterPro"/>
</dbReference>
<dbReference type="SFLD" id="SFLDS00029">
    <property type="entry name" value="Radical_SAM"/>
    <property type="match status" value="1"/>
</dbReference>
<dbReference type="InterPro" id="IPR007197">
    <property type="entry name" value="rSAM"/>
</dbReference>
<evidence type="ECO:0000313" key="6">
    <source>
        <dbReference type="Proteomes" id="UP000504610"/>
    </source>
</evidence>
<reference evidence="7" key="2">
    <citation type="submission" date="2025-08" db="UniProtKB">
        <authorList>
            <consortium name="RefSeq"/>
        </authorList>
    </citation>
    <scope>IDENTIFICATION</scope>
    <source>
        <tissue evidence="7">Leaf</tissue>
    </source>
</reference>
<dbReference type="InterPro" id="IPR058240">
    <property type="entry name" value="rSAM_sf"/>
</dbReference>
<name>A0A6J0L105_RAPSA</name>
<dbReference type="SFLD" id="SFLDG01065">
    <property type="entry name" value="anaerobic_coproporphyrinogen-I"/>
    <property type="match status" value="1"/>
</dbReference>
<organism evidence="6 7">
    <name type="scientific">Raphanus sativus</name>
    <name type="common">Radish</name>
    <name type="synonym">Raphanus raphanistrum var. sativus</name>
    <dbReference type="NCBI Taxonomy" id="3726"/>
    <lineage>
        <taxon>Eukaryota</taxon>
        <taxon>Viridiplantae</taxon>
        <taxon>Streptophyta</taxon>
        <taxon>Embryophyta</taxon>
        <taxon>Tracheophyta</taxon>
        <taxon>Spermatophyta</taxon>
        <taxon>Magnoliopsida</taxon>
        <taxon>eudicotyledons</taxon>
        <taxon>Gunneridae</taxon>
        <taxon>Pentapetalae</taxon>
        <taxon>rosids</taxon>
        <taxon>malvids</taxon>
        <taxon>Brassicales</taxon>
        <taxon>Brassicaceae</taxon>
        <taxon>Brassiceae</taxon>
        <taxon>Raphanus</taxon>
    </lineage>
</organism>
<dbReference type="GO" id="GO:0006779">
    <property type="term" value="P:porphyrin-containing compound biosynthetic process"/>
    <property type="evidence" value="ECO:0007669"/>
    <property type="project" value="InterPro"/>
</dbReference>
<evidence type="ECO:0000256" key="1">
    <source>
        <dbReference type="ARBA" id="ARBA00006100"/>
    </source>
</evidence>
<gene>
    <name evidence="7" type="primary">LOC108824413</name>
</gene>
<dbReference type="GO" id="GO:0051539">
    <property type="term" value="F:4 iron, 4 sulfur cluster binding"/>
    <property type="evidence" value="ECO:0007669"/>
    <property type="project" value="InterPro"/>
</dbReference>
<dbReference type="PANTHER" id="PTHR13932">
    <property type="entry name" value="COPROPORPHYRINIGEN III OXIDASE"/>
    <property type="match status" value="1"/>
</dbReference>
<dbReference type="OrthoDB" id="431409at2759"/>